<feature type="region of interest" description="Disordered" evidence="2">
    <location>
        <begin position="734"/>
        <end position="770"/>
    </location>
</feature>
<gene>
    <name evidence="4 5 6" type="primary">C3H4orf50</name>
</gene>
<evidence type="ECO:0000313" key="5">
    <source>
        <dbReference type="RefSeq" id="XP_070469392.1"/>
    </source>
</evidence>
<feature type="compositionally biased region" description="Basic and acidic residues" evidence="2">
    <location>
        <begin position="533"/>
        <end position="550"/>
    </location>
</feature>
<feature type="coiled-coil region" evidence="1">
    <location>
        <begin position="1309"/>
        <end position="1336"/>
    </location>
</feature>
<feature type="compositionally biased region" description="Basic and acidic residues" evidence="2">
    <location>
        <begin position="583"/>
        <end position="617"/>
    </location>
</feature>
<feature type="compositionally biased region" description="Basic and acidic residues" evidence="2">
    <location>
        <begin position="256"/>
        <end position="275"/>
    </location>
</feature>
<accession>A0ABM4NWS1</accession>
<dbReference type="GeneID" id="103563452"/>
<reference evidence="4 5" key="1">
    <citation type="submission" date="2025-05" db="UniProtKB">
        <authorList>
            <consortium name="RefSeq"/>
        </authorList>
    </citation>
    <scope>IDENTIFICATION</scope>
    <source>
        <tissue evidence="4 5">Blood</tissue>
    </source>
</reference>
<feature type="region of interest" description="Disordered" evidence="2">
    <location>
        <begin position="1442"/>
        <end position="1494"/>
    </location>
</feature>
<feature type="region of interest" description="Disordered" evidence="2">
    <location>
        <begin position="516"/>
        <end position="714"/>
    </location>
</feature>
<dbReference type="RefSeq" id="XP_070469391.1">
    <property type="nucleotide sequence ID" value="XM_070613290.1"/>
</dbReference>
<feature type="region of interest" description="Disordered" evidence="2">
    <location>
        <begin position="1221"/>
        <end position="1274"/>
    </location>
</feature>
<proteinExistence type="predicted"/>
<dbReference type="Proteomes" id="UP001652662">
    <property type="component" value="Chromosome 3"/>
</dbReference>
<feature type="coiled-coil region" evidence="1">
    <location>
        <begin position="984"/>
        <end position="1060"/>
    </location>
</feature>
<dbReference type="PANTHER" id="PTHR36866">
    <property type="entry name" value="CHROMOSOME 4 OPEN READING FRAME 50"/>
    <property type="match status" value="1"/>
</dbReference>
<evidence type="ECO:0000256" key="2">
    <source>
        <dbReference type="SAM" id="MobiDB-lite"/>
    </source>
</evidence>
<sequence length="1538" mass="168293">MEPTAKARTEKSFSYVVRAPSSDGFDVMNVDVKINTSWIFQDAEDSGEEHGCLPDRAASSPDMDTGTLGKQLECSEQKLLAAVDKHMMSESRLRSRIRELELSERSLLRRVDKLGARVLQERHASLRAHEELQALWGELAHQVLEKERAARRQRWRLRRLRERLRRKDEALARQAAALERARRTQRRQLGLVREQERVLRAQVQRLEADVRRLCRAAGLLLAELDVPAPRSPRSPGPADPRSAPQEAAELRALQARAERGEREREEAARRLRDQRATERRLRAQLEELRCRVYELQLSEIGLQGQVEDLAGQNRSLREKLGGQAPGDSARSTAPDGQGSLEAPGRVQDGPQPLPGEKAPDACRSRGRHTTLRSHGAPGPRASAGQPPEGPCAWVCIGAGRGPSDSVSGLETTAELLGVLAGRDSAQLTPPEPRVDAQPLLLICGCPPGQNVDGSLLSVELAWVSEQKPAAVPAQESFLLVQTSTLPPWGLARDPAPLPPPPLPWEAAPGELQGQQVLDVRPPPAPRAGGQSCQDHRQARGRDAPLCRESPHVSNPPLPRRGPRGLKGSQKEGGGAPEWGTEEQEVRRTWDRKEEDLGDKRQPSQEGRENLSLEDRVGALEGVQGGHTAAEARVAASRPWPGQELAPPPLQEETAGSTDGPESLSRRGTGAGRVWGLPGGFSLEEEEEASPATCFRAHDTKGPSPAGAQHLAEQGRAVGRVQGPEENHVWSGSARLLQEESPGDQGQEEEEQKAFHQEGSSPGCRGFLEEPSSEECEANEVLLFVKEGGLPLSLRLALSPEGAEPTSHSQAPSTGQGRSALTIEEFEKEVEACFRQLSILKLGSEGRRQKVPTLAGENWSFAHRWPSCQENACAQQALANQSLDLCSAMEAHPTESSEDVELGETEALGAGQVLPGTVPDSDDVGPRPGGPSELGQTWLSERPTALERVRRRFHQLIAGLKKERSRVLHDNIALQRDQERGRKKLRALEKDRERTVKNISALERDNSTLLEDIAHLKRELDQCLQVISDLEDCNGKSYGKISELEEENEKLKVRVEQLGKALSESFRASKGVTEHVTRENRELKALISQLGVSYKELIKDVVLGIEDMIRALRRENEHLLHRIQVLEREVTKGRSTDVGRLVRAQEPLQGKCKMAVDKENAVEREVQVTQLPGPLITGLHGLPLEEEVGLAGERTGPSSGMENSGCRADSTAAPLVWGNAERSSGLQENTDGAGVREALPEQEEKRPWCSADQGPALRSPSNGPQLQDPEAETSEEALRLQVRQLHHQVRTLRCQLRDQGSAHRGLQASLHEAVHLRAELTGQLEELQKKQHEANLAVTPLKAKLASLVQKCRERNHVITRLLRELHRHGALDRLLSKTAQSMVNDAALAEYAATFLAPGVPQTGHHLDAESEKTAAVRAQKCVLDPEIDSVLQRPLCSESWPIPTAEGPTQAAGPNSLKLPLPSGPTPDAGPRPISVRPGLPAQGLQEKDGMSCPALPADGRPPCSELLSPARILAFHKELRESICSNSQVHKSPLEL</sequence>
<evidence type="ECO:0000256" key="1">
    <source>
        <dbReference type="SAM" id="Coils"/>
    </source>
</evidence>
<feature type="region of interest" description="Disordered" evidence="2">
    <location>
        <begin position="226"/>
        <end position="275"/>
    </location>
</feature>
<dbReference type="Pfam" id="PF15030">
    <property type="entry name" value="DUF4527"/>
    <property type="match status" value="1"/>
</dbReference>
<evidence type="ECO:0000313" key="4">
    <source>
        <dbReference type="RefSeq" id="XP_070469391.1"/>
    </source>
</evidence>
<feature type="region of interest" description="Disordered" evidence="2">
    <location>
        <begin position="910"/>
        <end position="936"/>
    </location>
</feature>
<feature type="compositionally biased region" description="Pro residues" evidence="2">
    <location>
        <begin position="229"/>
        <end position="238"/>
    </location>
</feature>
<feature type="compositionally biased region" description="Basic and acidic residues" evidence="2">
    <location>
        <begin position="1237"/>
        <end position="1246"/>
    </location>
</feature>
<evidence type="ECO:0000313" key="3">
    <source>
        <dbReference type="Proteomes" id="UP001652662"/>
    </source>
</evidence>
<feature type="compositionally biased region" description="Polar residues" evidence="2">
    <location>
        <begin position="805"/>
        <end position="817"/>
    </location>
</feature>
<evidence type="ECO:0000313" key="6">
    <source>
        <dbReference type="RefSeq" id="XP_070469394.1"/>
    </source>
</evidence>
<organism evidence="3 5">
    <name type="scientific">Equus przewalskii</name>
    <name type="common">Przewalski's horse</name>
    <name type="synonym">Equus caballus przewalskii</name>
    <dbReference type="NCBI Taxonomy" id="9798"/>
    <lineage>
        <taxon>Eukaryota</taxon>
        <taxon>Metazoa</taxon>
        <taxon>Chordata</taxon>
        <taxon>Craniata</taxon>
        <taxon>Vertebrata</taxon>
        <taxon>Euteleostomi</taxon>
        <taxon>Mammalia</taxon>
        <taxon>Eutheria</taxon>
        <taxon>Laurasiatheria</taxon>
        <taxon>Perissodactyla</taxon>
        <taxon>Equidae</taxon>
        <taxon>Equus</taxon>
    </lineage>
</organism>
<feature type="region of interest" description="Disordered" evidence="2">
    <location>
        <begin position="798"/>
        <end position="817"/>
    </location>
</feature>
<dbReference type="RefSeq" id="XP_070469392.1">
    <property type="nucleotide sequence ID" value="XM_070613291.1"/>
</dbReference>
<dbReference type="RefSeq" id="XP_070469394.1">
    <property type="nucleotide sequence ID" value="XM_070613293.1"/>
</dbReference>
<name>A0ABM4NWS1_EQUPR</name>
<feature type="compositionally biased region" description="Low complexity" evidence="2">
    <location>
        <begin position="239"/>
        <end position="255"/>
    </location>
</feature>
<keyword evidence="1" id="KW-0175">Coiled coil</keyword>
<dbReference type="InterPro" id="IPR032771">
    <property type="entry name" value="DUF4527"/>
</dbReference>
<dbReference type="PANTHER" id="PTHR36866:SF1">
    <property type="entry name" value="GENE 1043-RELATED"/>
    <property type="match status" value="1"/>
</dbReference>
<feature type="compositionally biased region" description="Gly residues" evidence="2">
    <location>
        <begin position="668"/>
        <end position="678"/>
    </location>
</feature>
<protein>
    <submittedName>
        <fullName evidence="4 5">Uncharacterized protein C4orf50 homolog isoform X1</fullName>
    </submittedName>
</protein>
<keyword evidence="3" id="KW-1185">Reference proteome</keyword>
<feature type="region of interest" description="Disordered" evidence="2">
    <location>
        <begin position="318"/>
        <end position="387"/>
    </location>
</feature>